<dbReference type="InterPro" id="IPR036397">
    <property type="entry name" value="RNaseH_sf"/>
</dbReference>
<dbReference type="EMBL" id="KI913191">
    <property type="protein sequence ID" value="ETV67862.1"/>
    <property type="molecule type" value="Genomic_DNA"/>
</dbReference>
<dbReference type="Gene3D" id="3.30.420.10">
    <property type="entry name" value="Ribonuclease H-like superfamily/Ribonuclease H"/>
    <property type="match status" value="1"/>
</dbReference>
<dbReference type="PANTHER" id="PTHR33889">
    <property type="entry name" value="OS04G0681850 PROTEIN"/>
    <property type="match status" value="1"/>
</dbReference>
<organism evidence="1">
    <name type="scientific">Aphanomyces astaci</name>
    <name type="common">Crayfish plague agent</name>
    <dbReference type="NCBI Taxonomy" id="112090"/>
    <lineage>
        <taxon>Eukaryota</taxon>
        <taxon>Sar</taxon>
        <taxon>Stramenopiles</taxon>
        <taxon>Oomycota</taxon>
        <taxon>Saprolegniomycetes</taxon>
        <taxon>Saprolegniales</taxon>
        <taxon>Verrucalvaceae</taxon>
        <taxon>Aphanomyces</taxon>
    </lineage>
</organism>
<dbReference type="RefSeq" id="XP_009842607.1">
    <property type="nucleotide sequence ID" value="XM_009844305.1"/>
</dbReference>
<dbReference type="AlphaFoldDB" id="W4FK21"/>
<gene>
    <name evidence="1" type="ORF">H257_15986</name>
</gene>
<dbReference type="OrthoDB" id="116611at2759"/>
<sequence>MVRQPTGRELSYAKKMEVIRWLYERSTMGKLAHGAINSTASEMSIHRTIVARVWKDFHRDALMPSRKAGRVGRTPIYTPGVVVAMVRQLPQSLRTTMRDISDATGIPLSTLHRHLKHFDNMWDVLHLDEKWFNADTNVRKVYLTEDEEPEQRPWSSKKYIPKVMFLGAVARP</sequence>
<evidence type="ECO:0000313" key="1">
    <source>
        <dbReference type="EMBL" id="ETV67862.1"/>
    </source>
</evidence>
<dbReference type="PANTHER" id="PTHR33889:SF7">
    <property type="entry name" value="OS04G0681850 PROTEIN"/>
    <property type="match status" value="1"/>
</dbReference>
<reference evidence="1" key="1">
    <citation type="submission" date="2013-12" db="EMBL/GenBank/DDBJ databases">
        <title>The Genome Sequence of Aphanomyces astaci APO3.</title>
        <authorList>
            <consortium name="The Broad Institute Genomics Platform"/>
            <person name="Russ C."/>
            <person name="Tyler B."/>
            <person name="van West P."/>
            <person name="Dieguez-Uribeondo J."/>
            <person name="Young S.K."/>
            <person name="Zeng Q."/>
            <person name="Gargeya S."/>
            <person name="Fitzgerald M."/>
            <person name="Abouelleil A."/>
            <person name="Alvarado L."/>
            <person name="Chapman S.B."/>
            <person name="Gainer-Dewar J."/>
            <person name="Goldberg J."/>
            <person name="Griggs A."/>
            <person name="Gujja S."/>
            <person name="Hansen M."/>
            <person name="Howarth C."/>
            <person name="Imamovic A."/>
            <person name="Ireland A."/>
            <person name="Larimer J."/>
            <person name="McCowan C."/>
            <person name="Murphy C."/>
            <person name="Pearson M."/>
            <person name="Poon T.W."/>
            <person name="Priest M."/>
            <person name="Roberts A."/>
            <person name="Saif S."/>
            <person name="Shea T."/>
            <person name="Sykes S."/>
            <person name="Wortman J."/>
            <person name="Nusbaum C."/>
            <person name="Birren B."/>
        </authorList>
    </citation>
    <scope>NUCLEOTIDE SEQUENCE [LARGE SCALE GENOMIC DNA]</scope>
    <source>
        <strain evidence="1">APO3</strain>
    </source>
</reference>
<protein>
    <submittedName>
        <fullName evidence="1">Uncharacterized protein</fullName>
    </submittedName>
</protein>
<dbReference type="GeneID" id="20817982"/>
<accession>W4FK21</accession>
<proteinExistence type="predicted"/>
<name>W4FK21_APHAT</name>
<dbReference type="GO" id="GO:0003676">
    <property type="term" value="F:nucleic acid binding"/>
    <property type="evidence" value="ECO:0007669"/>
    <property type="project" value="InterPro"/>
</dbReference>
<dbReference type="VEuPathDB" id="FungiDB:H257_15986"/>